<dbReference type="GO" id="GO:0003677">
    <property type="term" value="F:DNA binding"/>
    <property type="evidence" value="ECO:0007669"/>
    <property type="project" value="UniProtKB-KW"/>
</dbReference>
<dbReference type="PANTHER" id="PTHR34353">
    <property type="entry name" value="CRISPR-ASSOCIATED ENDONUCLEASE CAS1 1"/>
    <property type="match status" value="1"/>
</dbReference>
<evidence type="ECO:0000256" key="5">
    <source>
        <dbReference type="ARBA" id="ARBA00022842"/>
    </source>
</evidence>
<dbReference type="RefSeq" id="WP_104516814.1">
    <property type="nucleotide sequence ID" value="NZ_NHRY01000004.1"/>
</dbReference>
<evidence type="ECO:0000256" key="9">
    <source>
        <dbReference type="ARBA" id="ARBA00038592"/>
    </source>
</evidence>
<comment type="similarity">
    <text evidence="10">Belongs to the CRISPR-associated endonuclease Cas1 family.</text>
</comment>
<keyword evidence="4 10" id="KW-0378">Hydrolase</keyword>
<accession>A0A2S6NPG7</accession>
<dbReference type="PANTHER" id="PTHR34353:SF2">
    <property type="entry name" value="CRISPR-ASSOCIATED ENDONUCLEASE CAS1 1"/>
    <property type="match status" value="1"/>
</dbReference>
<dbReference type="Gene3D" id="1.20.120.920">
    <property type="entry name" value="CRISPR-associated endonuclease Cas1, C-terminal domain"/>
    <property type="match status" value="1"/>
</dbReference>
<protein>
    <recommendedName>
        <fullName evidence="10">CRISPR-associated endonuclease Cas1</fullName>
        <ecNumber evidence="10">3.1.-.-</ecNumber>
    </recommendedName>
</protein>
<dbReference type="GO" id="GO:0043571">
    <property type="term" value="P:maintenance of CRISPR repeat elements"/>
    <property type="evidence" value="ECO:0007669"/>
    <property type="project" value="UniProtKB-UniRule"/>
</dbReference>
<comment type="cofactor">
    <cofactor evidence="10">
        <name>Mg(2+)</name>
        <dbReference type="ChEBI" id="CHEBI:18420"/>
    </cofactor>
    <cofactor evidence="10">
        <name>Mn(2+)</name>
        <dbReference type="ChEBI" id="CHEBI:29035"/>
    </cofactor>
</comment>
<sequence length="296" mass="32233">MAWRGLHVSRPTRLSLADNQIVARQDETEARIAIEDIGWIVLDSPQVTLSTALIAACMEAGVAVITTDRTHTPSGLLLPFHRHHRQAEMAALQAGLPLPLKKRLWQALVRTKIDNQAACLATCGQDATALRAMAHLVGSGDPDNVEARAARAYWPRLFSEFVREDDTDKRNALLNYGYAVVRSAVARALVAAGLVPALGLNHASMTNAFNLADDMVEPFRPFVDRQVWQLSAKGTVRNGQTTVEERRTLASILTETTVFGTDTVSLLTATEQAAESLVRAMQTSSAAVLQMPRMVA</sequence>
<dbReference type="Proteomes" id="UP000239724">
    <property type="component" value="Unassembled WGS sequence"/>
</dbReference>
<keyword evidence="5 10" id="KW-0460">Magnesium</keyword>
<proteinExistence type="inferred from homology"/>
<dbReference type="NCBIfam" id="TIGR03639">
    <property type="entry name" value="cas1_NMENI"/>
    <property type="match status" value="1"/>
</dbReference>
<dbReference type="Pfam" id="PF01867">
    <property type="entry name" value="Cas_Cas1"/>
    <property type="match status" value="1"/>
</dbReference>
<feature type="binding site" evidence="10">
    <location>
        <position position="146"/>
    </location>
    <ligand>
        <name>Mn(2+)</name>
        <dbReference type="ChEBI" id="CHEBI:29035"/>
    </ligand>
</feature>
<dbReference type="InterPro" id="IPR002729">
    <property type="entry name" value="CRISPR-assoc_Cas1"/>
</dbReference>
<keyword evidence="12" id="KW-1185">Reference proteome</keyword>
<keyword evidence="1 10" id="KW-0540">Nuclease</keyword>
<dbReference type="EC" id="3.1.-.-" evidence="10"/>
<dbReference type="InterPro" id="IPR042211">
    <property type="entry name" value="CRISPR-assoc_Cas1_N"/>
</dbReference>
<gene>
    <name evidence="10" type="primary">cas1</name>
    <name evidence="11" type="ORF">CCS01_00065</name>
</gene>
<keyword evidence="6 10" id="KW-0051">Antiviral defense</keyword>
<evidence type="ECO:0000256" key="7">
    <source>
        <dbReference type="ARBA" id="ARBA00023125"/>
    </source>
</evidence>
<evidence type="ECO:0000313" key="12">
    <source>
        <dbReference type="Proteomes" id="UP000239724"/>
    </source>
</evidence>
<dbReference type="InterPro" id="IPR019855">
    <property type="entry name" value="CRISPR-assoc_Cas1_NMENI"/>
</dbReference>
<dbReference type="CDD" id="cd09720">
    <property type="entry name" value="Cas1_II"/>
    <property type="match status" value="1"/>
</dbReference>
<dbReference type="OrthoDB" id="9803119at2"/>
<evidence type="ECO:0000256" key="6">
    <source>
        <dbReference type="ARBA" id="ARBA00023118"/>
    </source>
</evidence>
<name>A0A2S6NPG7_RHOGL</name>
<evidence type="ECO:0000256" key="8">
    <source>
        <dbReference type="ARBA" id="ARBA00023211"/>
    </source>
</evidence>
<evidence type="ECO:0000256" key="4">
    <source>
        <dbReference type="ARBA" id="ARBA00022801"/>
    </source>
</evidence>
<feature type="binding site" evidence="10">
    <location>
        <position position="217"/>
    </location>
    <ligand>
        <name>Mn(2+)</name>
        <dbReference type="ChEBI" id="CHEBI:29035"/>
    </ligand>
</feature>
<dbReference type="AlphaFoldDB" id="A0A2S6NPG7"/>
<keyword evidence="8 10" id="KW-0464">Manganese</keyword>
<reference evidence="11 12" key="1">
    <citation type="journal article" date="2018" name="Arch. Microbiol.">
        <title>New insights into the metabolic potential of the phototrophic purple bacterium Rhodopila globiformis DSM 161(T) from its draft genome sequence and evidence for a vanadium-dependent nitrogenase.</title>
        <authorList>
            <person name="Imhoff J.F."/>
            <person name="Rahn T."/>
            <person name="Kunzel S."/>
            <person name="Neulinger S.C."/>
        </authorList>
    </citation>
    <scope>NUCLEOTIDE SEQUENCE [LARGE SCALE GENOMIC DNA]</scope>
    <source>
        <strain evidence="11 12">DSM 161</strain>
    </source>
</reference>
<dbReference type="GO" id="GO:0004520">
    <property type="term" value="F:DNA endonuclease activity"/>
    <property type="evidence" value="ECO:0007669"/>
    <property type="project" value="InterPro"/>
</dbReference>
<dbReference type="GO" id="GO:0016787">
    <property type="term" value="F:hydrolase activity"/>
    <property type="evidence" value="ECO:0007669"/>
    <property type="project" value="UniProtKB-KW"/>
</dbReference>
<dbReference type="InterPro" id="IPR050646">
    <property type="entry name" value="Cas1"/>
</dbReference>
<evidence type="ECO:0000256" key="1">
    <source>
        <dbReference type="ARBA" id="ARBA00022722"/>
    </source>
</evidence>
<dbReference type="NCBIfam" id="TIGR00287">
    <property type="entry name" value="cas1"/>
    <property type="match status" value="1"/>
</dbReference>
<keyword evidence="3 10" id="KW-0255">Endonuclease</keyword>
<dbReference type="HAMAP" id="MF_01470">
    <property type="entry name" value="Cas1"/>
    <property type="match status" value="1"/>
</dbReference>
<organism evidence="11 12">
    <name type="scientific">Rhodopila globiformis</name>
    <name type="common">Rhodopseudomonas globiformis</name>
    <dbReference type="NCBI Taxonomy" id="1071"/>
    <lineage>
        <taxon>Bacteria</taxon>
        <taxon>Pseudomonadati</taxon>
        <taxon>Pseudomonadota</taxon>
        <taxon>Alphaproteobacteria</taxon>
        <taxon>Acetobacterales</taxon>
        <taxon>Acetobacteraceae</taxon>
        <taxon>Rhodopila</taxon>
    </lineage>
</organism>
<evidence type="ECO:0000256" key="3">
    <source>
        <dbReference type="ARBA" id="ARBA00022759"/>
    </source>
</evidence>
<dbReference type="GO" id="GO:0051607">
    <property type="term" value="P:defense response to virus"/>
    <property type="evidence" value="ECO:0007669"/>
    <property type="project" value="UniProtKB-UniRule"/>
</dbReference>
<dbReference type="GO" id="GO:0046872">
    <property type="term" value="F:metal ion binding"/>
    <property type="evidence" value="ECO:0007669"/>
    <property type="project" value="UniProtKB-UniRule"/>
</dbReference>
<comment type="function">
    <text evidence="10">CRISPR (clustered regularly interspaced short palindromic repeat), is an adaptive immune system that provides protection against mobile genetic elements (viruses, transposable elements and conjugative plasmids). CRISPR clusters contain spacers, sequences complementary to antecedent mobile elements, and target invading nucleic acids. CRISPR clusters are transcribed and processed into CRISPR RNA (crRNA). Acts as a dsDNA endonuclease. Involved in the integration of spacer DNA into the CRISPR cassette.</text>
</comment>
<comment type="subunit">
    <text evidence="9 10">Homodimer, forms a heterotetramer with a Cas2 homodimer.</text>
</comment>
<evidence type="ECO:0000256" key="10">
    <source>
        <dbReference type="HAMAP-Rule" id="MF_01470"/>
    </source>
</evidence>
<dbReference type="EMBL" id="NHRY01000004">
    <property type="protein sequence ID" value="PPQ40868.1"/>
    <property type="molecule type" value="Genomic_DNA"/>
</dbReference>
<evidence type="ECO:0000256" key="2">
    <source>
        <dbReference type="ARBA" id="ARBA00022723"/>
    </source>
</evidence>
<keyword evidence="7 10" id="KW-0238">DNA-binding</keyword>
<evidence type="ECO:0000313" key="11">
    <source>
        <dbReference type="EMBL" id="PPQ40868.1"/>
    </source>
</evidence>
<keyword evidence="2 10" id="KW-0479">Metal-binding</keyword>
<dbReference type="Gene3D" id="3.100.10.20">
    <property type="entry name" value="CRISPR-associated endonuclease Cas1, N-terminal domain"/>
    <property type="match status" value="1"/>
</dbReference>
<dbReference type="InterPro" id="IPR042206">
    <property type="entry name" value="CRISPR-assoc_Cas1_C"/>
</dbReference>
<feature type="binding site" evidence="10">
    <location>
        <position position="202"/>
    </location>
    <ligand>
        <name>Mn(2+)</name>
        <dbReference type="ChEBI" id="CHEBI:29035"/>
    </ligand>
</feature>
<comment type="caution">
    <text evidence="11">The sequence shown here is derived from an EMBL/GenBank/DDBJ whole genome shotgun (WGS) entry which is preliminary data.</text>
</comment>